<reference evidence="10" key="1">
    <citation type="submission" date="2025-08" db="UniProtKB">
        <authorList>
            <consortium name="RefSeq"/>
        </authorList>
    </citation>
    <scope>IDENTIFICATION</scope>
</reference>
<feature type="compositionally biased region" description="Polar residues" evidence="7">
    <location>
        <begin position="1"/>
        <end position="12"/>
    </location>
</feature>
<dbReference type="InterPro" id="IPR017970">
    <property type="entry name" value="Homeobox_CS"/>
</dbReference>
<sequence>MNNHTSRNNMTANNSPPSSTSIESSPNSSMSNCTNDINARYIYQNVLTTDYNERILRMMNPAQMRPSNTTWMNQEQREYLQQTQARMQQIRPTMQQIWPTMLQTRPTTQQIYPTRQQIQATRQQMQPTRQQIQATMQQMQATMQQMQPTRQQLQAIMHQMQPIMQQTQATMHQMQPARQQIHETMHQMQPTRQQIQAAMHQMQQTTQQEQAIMHQMQPTTQQAQAIMHQMQSTTQQTEATMNQMQPTMQQAQVTMYEMQPTTQQAQATMYEMQPTTQQTEATTQQEQIANVAGTSSSSVQGAEKKTKRTRTAYTSAQLVELEKEFNRTRYLCRPRRIELAAALSLTERQIKIWFQNRRMKYKKDQILTSEKVNAANLKPSTSYENTDVASSANWNIENVAMNNMAHTYPGIAAISTQPQPQPQPQPQTQTQPQTETGMFNCPQYGNQQMHTPENATYYIDPGPSTQHHFTNPYLHPTYNHTMYNAQPQYESQMPYPQAENADYTQRSSHIDSEENTYENHQNLDNNVQEQPTATQDVNDHTHANACDVPNSEAEDSTLQEAIRSSLLDLQDLIDM</sequence>
<dbReference type="GO" id="GO:0000981">
    <property type="term" value="F:DNA-binding transcription factor activity, RNA polymerase II-specific"/>
    <property type="evidence" value="ECO:0007669"/>
    <property type="project" value="InterPro"/>
</dbReference>
<feature type="compositionally biased region" description="Low complexity" evidence="7">
    <location>
        <begin position="13"/>
        <end position="31"/>
    </location>
</feature>
<dbReference type="PANTHER" id="PTHR45664">
    <property type="entry name" value="PROTEIN ZERKNUELLT 1-RELATED"/>
    <property type="match status" value="1"/>
</dbReference>
<keyword evidence="4 5" id="KW-0539">Nucleus</keyword>
<evidence type="ECO:0000313" key="9">
    <source>
        <dbReference type="Proteomes" id="UP000515180"/>
    </source>
</evidence>
<dbReference type="GO" id="GO:0000978">
    <property type="term" value="F:RNA polymerase II cis-regulatory region sequence-specific DNA binding"/>
    <property type="evidence" value="ECO:0007669"/>
    <property type="project" value="TreeGrafter"/>
</dbReference>
<feature type="DNA-binding region" description="Homeobox" evidence="5">
    <location>
        <begin position="306"/>
        <end position="365"/>
    </location>
</feature>
<evidence type="ECO:0000259" key="8">
    <source>
        <dbReference type="PROSITE" id="PS50071"/>
    </source>
</evidence>
<evidence type="ECO:0000256" key="4">
    <source>
        <dbReference type="ARBA" id="ARBA00023242"/>
    </source>
</evidence>
<accession>A0A6P8LMU2</accession>
<dbReference type="GeneID" id="100748765"/>
<feature type="region of interest" description="Disordered" evidence="7">
    <location>
        <begin position="1"/>
        <end position="31"/>
    </location>
</feature>
<protein>
    <submittedName>
        <fullName evidence="10">Homeobox protein Hox-A3a</fullName>
    </submittedName>
</protein>
<evidence type="ECO:0000313" key="10">
    <source>
        <dbReference type="RefSeq" id="XP_033176279.1"/>
    </source>
</evidence>
<dbReference type="Proteomes" id="UP000515180">
    <property type="component" value="Unplaced"/>
</dbReference>
<name>A0A6P8LMU2_BOMIM</name>
<proteinExistence type="predicted"/>
<dbReference type="InterPro" id="IPR001356">
    <property type="entry name" value="HD"/>
</dbReference>
<comment type="subcellular location">
    <subcellularLocation>
        <location evidence="1 5 6">Nucleus</location>
    </subcellularLocation>
</comment>
<dbReference type="InterPro" id="IPR020479">
    <property type="entry name" value="HD_metazoa"/>
</dbReference>
<organism evidence="9 10">
    <name type="scientific">Bombus impatiens</name>
    <name type="common">Bumblebee</name>
    <dbReference type="NCBI Taxonomy" id="132113"/>
    <lineage>
        <taxon>Eukaryota</taxon>
        <taxon>Metazoa</taxon>
        <taxon>Ecdysozoa</taxon>
        <taxon>Arthropoda</taxon>
        <taxon>Hexapoda</taxon>
        <taxon>Insecta</taxon>
        <taxon>Pterygota</taxon>
        <taxon>Neoptera</taxon>
        <taxon>Endopterygota</taxon>
        <taxon>Hymenoptera</taxon>
        <taxon>Apocrita</taxon>
        <taxon>Aculeata</taxon>
        <taxon>Apoidea</taxon>
        <taxon>Anthophila</taxon>
        <taxon>Apidae</taxon>
        <taxon>Bombus</taxon>
        <taxon>Pyrobombus</taxon>
    </lineage>
</organism>
<gene>
    <name evidence="10" type="primary">LOC100748765</name>
</gene>
<dbReference type="GO" id="GO:0005634">
    <property type="term" value="C:nucleus"/>
    <property type="evidence" value="ECO:0007669"/>
    <property type="project" value="UniProtKB-SubCell"/>
</dbReference>
<keyword evidence="9" id="KW-1185">Reference proteome</keyword>
<dbReference type="RefSeq" id="XP_033176279.1">
    <property type="nucleotide sequence ID" value="XM_033320388.1"/>
</dbReference>
<evidence type="ECO:0000256" key="7">
    <source>
        <dbReference type="SAM" id="MobiDB-lite"/>
    </source>
</evidence>
<dbReference type="SMART" id="SM00389">
    <property type="entry name" value="HOX"/>
    <property type="match status" value="1"/>
</dbReference>
<evidence type="ECO:0000256" key="5">
    <source>
        <dbReference type="PROSITE-ProRule" id="PRU00108"/>
    </source>
</evidence>
<dbReference type="GO" id="GO:0045944">
    <property type="term" value="P:positive regulation of transcription by RNA polymerase II"/>
    <property type="evidence" value="ECO:0007669"/>
    <property type="project" value="UniProtKB-ARBA"/>
</dbReference>
<keyword evidence="2 5" id="KW-0238">DNA-binding</keyword>
<dbReference type="PROSITE" id="PS00027">
    <property type="entry name" value="HOMEOBOX_1"/>
    <property type="match status" value="1"/>
</dbReference>
<dbReference type="AlphaFoldDB" id="A0A6P8LMU2"/>
<dbReference type="CDD" id="cd00086">
    <property type="entry name" value="homeodomain"/>
    <property type="match status" value="1"/>
</dbReference>
<evidence type="ECO:0000256" key="6">
    <source>
        <dbReference type="RuleBase" id="RU000682"/>
    </source>
</evidence>
<dbReference type="PANTHER" id="PTHR45664:SF12">
    <property type="entry name" value="PANCREAS_DUODENUM HOMEOBOX PROTEIN 1"/>
    <property type="match status" value="1"/>
</dbReference>
<evidence type="ECO:0000256" key="1">
    <source>
        <dbReference type="ARBA" id="ARBA00004123"/>
    </source>
</evidence>
<dbReference type="PRINTS" id="PR00024">
    <property type="entry name" value="HOMEOBOX"/>
</dbReference>
<dbReference type="OrthoDB" id="6159439at2759"/>
<dbReference type="Gene3D" id="1.10.10.60">
    <property type="entry name" value="Homeodomain-like"/>
    <property type="match status" value="1"/>
</dbReference>
<dbReference type="Pfam" id="PF00046">
    <property type="entry name" value="Homeodomain"/>
    <property type="match status" value="1"/>
</dbReference>
<feature type="domain" description="Homeobox" evidence="8">
    <location>
        <begin position="304"/>
        <end position="364"/>
    </location>
</feature>
<feature type="region of interest" description="Disordered" evidence="7">
    <location>
        <begin position="414"/>
        <end position="435"/>
    </location>
</feature>
<dbReference type="PROSITE" id="PS50071">
    <property type="entry name" value="HOMEOBOX_2"/>
    <property type="match status" value="1"/>
</dbReference>
<keyword evidence="3 5" id="KW-0371">Homeobox</keyword>
<dbReference type="Gene3D" id="1.20.1480.30">
    <property type="entry name" value="Designed four-helix bundle protein"/>
    <property type="match status" value="1"/>
</dbReference>
<dbReference type="InterPro" id="IPR009057">
    <property type="entry name" value="Homeodomain-like_sf"/>
</dbReference>
<evidence type="ECO:0000256" key="3">
    <source>
        <dbReference type="ARBA" id="ARBA00023155"/>
    </source>
</evidence>
<evidence type="ECO:0000256" key="2">
    <source>
        <dbReference type="ARBA" id="ARBA00023125"/>
    </source>
</evidence>
<dbReference type="SUPFAM" id="SSF46689">
    <property type="entry name" value="Homeodomain-like"/>
    <property type="match status" value="1"/>
</dbReference>